<dbReference type="Gene3D" id="3.20.80.10">
    <property type="entry name" value="Regulatory factor, effector binding domain"/>
    <property type="match status" value="1"/>
</dbReference>
<dbReference type="AlphaFoldDB" id="A0A1G9K350"/>
<dbReference type="RefSeq" id="WP_093250713.1">
    <property type="nucleotide sequence ID" value="NZ_FNGP01000002.1"/>
</dbReference>
<dbReference type="InterPro" id="IPR011256">
    <property type="entry name" value="Reg_factor_effector_dom_sf"/>
</dbReference>
<dbReference type="InterPro" id="IPR010499">
    <property type="entry name" value="AraC_E-bd"/>
</dbReference>
<proteinExistence type="predicted"/>
<accession>A0A1G9K350</accession>
<dbReference type="OrthoDB" id="795001at2"/>
<protein>
    <submittedName>
        <fullName evidence="2">Effector-binding domain-containing protein</fullName>
    </submittedName>
</protein>
<reference evidence="2 3" key="1">
    <citation type="submission" date="2016-10" db="EMBL/GenBank/DDBJ databases">
        <authorList>
            <person name="de Groot N.N."/>
        </authorList>
    </citation>
    <scope>NUCLEOTIDE SEQUENCE [LARGE SCALE GENOMIC DNA]</scope>
    <source>
        <strain evidence="2 3">CGMCC 1.9159</strain>
    </source>
</reference>
<evidence type="ECO:0000313" key="3">
    <source>
        <dbReference type="Proteomes" id="UP000199475"/>
    </source>
</evidence>
<dbReference type="EMBL" id="FNGP01000002">
    <property type="protein sequence ID" value="SDL43834.1"/>
    <property type="molecule type" value="Genomic_DNA"/>
</dbReference>
<dbReference type="Proteomes" id="UP000199475">
    <property type="component" value="Unassembled WGS sequence"/>
</dbReference>
<dbReference type="SMART" id="SM00871">
    <property type="entry name" value="AraC_E_bind"/>
    <property type="match status" value="1"/>
</dbReference>
<evidence type="ECO:0000259" key="1">
    <source>
        <dbReference type="SMART" id="SM00871"/>
    </source>
</evidence>
<feature type="domain" description="AraC effector-binding" evidence="1">
    <location>
        <begin position="4"/>
        <end position="160"/>
    </location>
</feature>
<keyword evidence="3" id="KW-1185">Reference proteome</keyword>
<dbReference type="STRING" id="686624.SAMN04488242_1601"/>
<sequence length="163" mass="17934">MSISEPEILDFPGCPTVVVRGDKVPVDELTQFMDRAFTVLGDAIKEGRFRPDDVAFSRFDEPLGRLVTLEVGFPVETGLDEVLKFGDTVVFTSQLPAGTIATAKYKGGYDGLSEGWEQFREKVSDRGYDLGSPFWEAYDVGPLPGVLEEQLVTGLAVPVTRRQ</sequence>
<organism evidence="2 3">
    <name type="scientific">Tessaracoccus oleiagri</name>
    <dbReference type="NCBI Taxonomy" id="686624"/>
    <lineage>
        <taxon>Bacteria</taxon>
        <taxon>Bacillati</taxon>
        <taxon>Actinomycetota</taxon>
        <taxon>Actinomycetes</taxon>
        <taxon>Propionibacteriales</taxon>
        <taxon>Propionibacteriaceae</taxon>
        <taxon>Tessaracoccus</taxon>
    </lineage>
</organism>
<name>A0A1G9K350_9ACTN</name>
<dbReference type="SUPFAM" id="SSF55136">
    <property type="entry name" value="Probable bacterial effector-binding domain"/>
    <property type="match status" value="1"/>
</dbReference>
<gene>
    <name evidence="2" type="ORF">SAMN04488242_1601</name>
</gene>
<evidence type="ECO:0000313" key="2">
    <source>
        <dbReference type="EMBL" id="SDL43834.1"/>
    </source>
</evidence>